<keyword evidence="5" id="KW-0235">DNA replication</keyword>
<dbReference type="EMBL" id="FWZT01000017">
    <property type="protein sequence ID" value="SMF55684.1"/>
    <property type="molecule type" value="Genomic_DNA"/>
</dbReference>
<dbReference type="PANTHER" id="PTHR32294">
    <property type="entry name" value="DNA POLYMERASE III SUBUNIT ALPHA"/>
    <property type="match status" value="1"/>
</dbReference>
<dbReference type="GO" id="GO:0003887">
    <property type="term" value="F:DNA-directed DNA polymerase activity"/>
    <property type="evidence" value="ECO:0007669"/>
    <property type="project" value="UniProtKB-KW"/>
</dbReference>
<dbReference type="InterPro" id="IPR003141">
    <property type="entry name" value="Pol/His_phosphatase_N"/>
</dbReference>
<dbReference type="InterPro" id="IPR004805">
    <property type="entry name" value="DnaE2/DnaE/PolC"/>
</dbReference>
<proteinExistence type="predicted"/>
<dbReference type="NCBIfam" id="TIGR00594">
    <property type="entry name" value="polc"/>
    <property type="match status" value="1"/>
</dbReference>
<dbReference type="Gene3D" id="1.10.150.870">
    <property type="match status" value="1"/>
</dbReference>
<dbReference type="OrthoDB" id="5287029at2"/>
<dbReference type="Gene3D" id="3.20.20.140">
    <property type="entry name" value="Metal-dependent hydrolases"/>
    <property type="match status" value="1"/>
</dbReference>
<evidence type="ECO:0000256" key="1">
    <source>
        <dbReference type="ARBA" id="ARBA00012417"/>
    </source>
</evidence>
<evidence type="ECO:0000256" key="4">
    <source>
        <dbReference type="ARBA" id="ARBA00022695"/>
    </source>
</evidence>
<dbReference type="InterPro" id="IPR029460">
    <property type="entry name" value="DNAPol_HHH"/>
</dbReference>
<dbReference type="InterPro" id="IPR004013">
    <property type="entry name" value="PHP_dom"/>
</dbReference>
<dbReference type="InterPro" id="IPR016195">
    <property type="entry name" value="Pol/histidinol_Pase-like"/>
</dbReference>
<evidence type="ECO:0000256" key="7">
    <source>
        <dbReference type="ARBA" id="ARBA00049244"/>
    </source>
</evidence>
<evidence type="ECO:0000256" key="2">
    <source>
        <dbReference type="ARBA" id="ARBA00019114"/>
    </source>
</evidence>
<keyword evidence="4" id="KW-0548">Nucleotidyltransferase</keyword>
<dbReference type="AlphaFoldDB" id="A0A1Y6CBP7"/>
<keyword evidence="10" id="KW-1185">Reference proteome</keyword>
<name>A0A1Y6CBP7_9BACT</name>
<dbReference type="Gene3D" id="1.10.10.1600">
    <property type="entry name" value="Bacterial DNA polymerase III alpha subunit, thumb domain"/>
    <property type="match status" value="1"/>
</dbReference>
<evidence type="ECO:0000313" key="9">
    <source>
        <dbReference type="EMBL" id="SMF55684.1"/>
    </source>
</evidence>
<sequence>MSEDNLNPRKLVHLHVHSEYSLLDGAIRISDAIKKVKSQGHTALALTDHSNMFGAVEFYVKCKDAGLNPILGAEINWDGLPESQVVRKATGDSQAAAYHLVLLAKSTEGYKNLCRVVSSGYLRENPGEVSVAPAEKVRDNAGDVIALSSCLHGEFAYLVNSLMELSPNPLEELKAPTEPCEPVVTALNAHVQFMKEAFGDDYYIELIDNNLGLQRKVIPVLVEVAYHYGLPLVATADSHYLNPEDDEAHAVLTSVKNDLKQSHIAKRNKAAQFHLFSNEEMVDKYGRWAEALDNQSKIAEQCHVELTFGKYFLPKFEVDGIDNIDDALIQLSKEGLEERLVHLRKQYGPEFDAEAEKTYWDRLDFEIGIIIKMGFPGYFLIVQDFINWAKDHDIPVGPGRGSGAGSLIAYALKITDLDPLKFNLIFERFLNPERVSMPDFDVDFCQERRDEVIQYVTQKYGADNVAQITTFGKMKAKAALRDVGRVLELGYSKVDRIAKLIPNELDITLKDALEREPRIQEEAKKDEIIEKMVDLALKLEGMSRHTSVHAAGVVISEGGMDNYVPVYKSEDGALITQYEMKNAEKVGLVKFDFLGLKTLTVIQKAVKLIQKSKDPNFNIETIDIEAKPVYDLISTAASVGIFQLESSGMQALLSKLKPSRFEDIIAVVALFRPGPLGSGMVDDFIERKHGRQEIEYLHPALETILDDTYGIILYQEQVQKIAASLASYSLGEADLLRRAMGKKKPEEMAKQKVRFSTGCRENNVPEEIAEELFELMAKFAAYGFNKSHSAAYGLVSYQTAYLKTFYPEEFMAAIMTCDLDNTDKVIRYIEECRRMKFKIYPPDINRSKLEFDVPGPRSVGYGLEAIKGVGGASLEKMVRERDENGPYKSLTDLAKRINLQKVGKKTLELLAEAGAFDSFGSSRDAIKAAIPEMVKFSESHHSNESTGQVLLFADDDVEENMVDLAKFEEDIAQAGSSESRLEWLLKEKKNLGVFLSGHPMDLYPEDVKKFGQLQIKDIPKRVGSKDVNIVAFLTGTSERLTKTNKKMAYIHLEDETGSWEGVMFEKDLPEFFPEPNTVVVAKVNVAKSYDGTSISLKVDSLAPLQDVRREVTKRVEIQIGSQKDLNPTALNQKKATIGRLGTLLASHPGRTPLIVNLKYGRVQIKINPQIEGVDLCDDFYQSIKNMGTEDVQLQYF</sequence>
<keyword evidence="3" id="KW-0808">Transferase</keyword>
<keyword evidence="6" id="KW-0239">DNA-directed DNA polymerase</keyword>
<dbReference type="PANTHER" id="PTHR32294:SF0">
    <property type="entry name" value="DNA POLYMERASE III SUBUNIT ALPHA"/>
    <property type="match status" value="1"/>
</dbReference>
<dbReference type="GO" id="GO:0006260">
    <property type="term" value="P:DNA replication"/>
    <property type="evidence" value="ECO:0007669"/>
    <property type="project" value="UniProtKB-KW"/>
</dbReference>
<dbReference type="GO" id="GO:0008408">
    <property type="term" value="F:3'-5' exonuclease activity"/>
    <property type="evidence" value="ECO:0007669"/>
    <property type="project" value="InterPro"/>
</dbReference>
<evidence type="ECO:0000313" key="10">
    <source>
        <dbReference type="Proteomes" id="UP000192907"/>
    </source>
</evidence>
<dbReference type="Proteomes" id="UP000192907">
    <property type="component" value="Unassembled WGS sequence"/>
</dbReference>
<protein>
    <recommendedName>
        <fullName evidence="2">DNA polymerase III subunit alpha</fullName>
        <ecNumber evidence="1">2.7.7.7</ecNumber>
    </recommendedName>
</protein>
<evidence type="ECO:0000259" key="8">
    <source>
        <dbReference type="SMART" id="SM00481"/>
    </source>
</evidence>
<dbReference type="NCBIfam" id="NF004226">
    <property type="entry name" value="PRK05673.1"/>
    <property type="match status" value="1"/>
</dbReference>
<dbReference type="SUPFAM" id="SSF47781">
    <property type="entry name" value="RuvA domain 2-like"/>
    <property type="match status" value="1"/>
</dbReference>
<gene>
    <name evidence="9" type="ORF">SAMN06296036_117155</name>
</gene>
<evidence type="ECO:0000256" key="5">
    <source>
        <dbReference type="ARBA" id="ARBA00022705"/>
    </source>
</evidence>
<dbReference type="Pfam" id="PF17657">
    <property type="entry name" value="DNA_pol3_finger"/>
    <property type="match status" value="1"/>
</dbReference>
<organism evidence="9 10">
    <name type="scientific">Pseudobacteriovorax antillogorgiicola</name>
    <dbReference type="NCBI Taxonomy" id="1513793"/>
    <lineage>
        <taxon>Bacteria</taxon>
        <taxon>Pseudomonadati</taxon>
        <taxon>Bdellovibrionota</taxon>
        <taxon>Oligoflexia</taxon>
        <taxon>Oligoflexales</taxon>
        <taxon>Pseudobacteriovoracaceae</taxon>
        <taxon>Pseudobacteriovorax</taxon>
    </lineage>
</organism>
<comment type="catalytic activity">
    <reaction evidence="7">
        <text>DNA(n) + a 2'-deoxyribonucleoside 5'-triphosphate = DNA(n+1) + diphosphate</text>
        <dbReference type="Rhea" id="RHEA:22508"/>
        <dbReference type="Rhea" id="RHEA-COMP:17339"/>
        <dbReference type="Rhea" id="RHEA-COMP:17340"/>
        <dbReference type="ChEBI" id="CHEBI:33019"/>
        <dbReference type="ChEBI" id="CHEBI:61560"/>
        <dbReference type="ChEBI" id="CHEBI:173112"/>
        <dbReference type="EC" id="2.7.7.7"/>
    </reaction>
</comment>
<reference evidence="10" key="1">
    <citation type="submission" date="2017-04" db="EMBL/GenBank/DDBJ databases">
        <authorList>
            <person name="Varghese N."/>
            <person name="Submissions S."/>
        </authorList>
    </citation>
    <scope>NUCLEOTIDE SEQUENCE [LARGE SCALE GENOMIC DNA]</scope>
    <source>
        <strain evidence="10">RKEM611</strain>
    </source>
</reference>
<dbReference type="SUPFAM" id="SSF89550">
    <property type="entry name" value="PHP domain-like"/>
    <property type="match status" value="1"/>
</dbReference>
<dbReference type="InterPro" id="IPR010994">
    <property type="entry name" value="RuvA_2-like"/>
</dbReference>
<dbReference type="InterPro" id="IPR041931">
    <property type="entry name" value="DNA_pol3_alpha_thumb_dom"/>
</dbReference>
<dbReference type="STRING" id="1513793.SAMN06296036_117155"/>
<dbReference type="RefSeq" id="WP_132321922.1">
    <property type="nucleotide sequence ID" value="NZ_FWZT01000017.1"/>
</dbReference>
<dbReference type="Pfam" id="PF14579">
    <property type="entry name" value="HHH_6"/>
    <property type="match status" value="1"/>
</dbReference>
<dbReference type="Pfam" id="PF02811">
    <property type="entry name" value="PHP"/>
    <property type="match status" value="1"/>
</dbReference>
<accession>A0A1Y6CBP7</accession>
<evidence type="ECO:0000256" key="3">
    <source>
        <dbReference type="ARBA" id="ARBA00022679"/>
    </source>
</evidence>
<dbReference type="InterPro" id="IPR040982">
    <property type="entry name" value="DNA_pol3_finger"/>
</dbReference>
<feature type="domain" description="Polymerase/histidinol phosphatase N-terminal" evidence="8">
    <location>
        <begin position="12"/>
        <end position="79"/>
    </location>
</feature>
<evidence type="ECO:0000256" key="6">
    <source>
        <dbReference type="ARBA" id="ARBA00022932"/>
    </source>
</evidence>
<dbReference type="SMART" id="SM00481">
    <property type="entry name" value="POLIIIAc"/>
    <property type="match status" value="1"/>
</dbReference>
<dbReference type="EC" id="2.7.7.7" evidence="1"/>
<dbReference type="InterPro" id="IPR011708">
    <property type="entry name" value="DNA_pol3_alpha_NTPase_dom"/>
</dbReference>
<dbReference type="Pfam" id="PF07733">
    <property type="entry name" value="DNA_pol3_alpha"/>
    <property type="match status" value="1"/>
</dbReference>